<sequence>MKLKLDANGHVVVENGMPVYIHDDGKEIAFDAAQAVSKITSLNGEGPVSSRSQRSGRD</sequence>
<dbReference type="Proteomes" id="UP000310719">
    <property type="component" value="Chromosome"/>
</dbReference>
<evidence type="ECO:0000313" key="2">
    <source>
        <dbReference type="Proteomes" id="UP000310719"/>
    </source>
</evidence>
<proteinExistence type="predicted"/>
<evidence type="ECO:0000313" key="1">
    <source>
        <dbReference type="EMBL" id="VTP69605.1"/>
    </source>
</evidence>
<organism evidence="1 2">
    <name type="scientific">Leclercia adecarboxylata</name>
    <dbReference type="NCBI Taxonomy" id="83655"/>
    <lineage>
        <taxon>Bacteria</taxon>
        <taxon>Pseudomonadati</taxon>
        <taxon>Pseudomonadota</taxon>
        <taxon>Gammaproteobacteria</taxon>
        <taxon>Enterobacterales</taxon>
        <taxon>Enterobacteriaceae</taxon>
        <taxon>Leclercia</taxon>
    </lineage>
</organism>
<name>A0A4U9I038_9ENTR</name>
<dbReference type="AlphaFoldDB" id="A0A4U9I038"/>
<reference evidence="1 2" key="1">
    <citation type="submission" date="2019-05" db="EMBL/GenBank/DDBJ databases">
        <authorList>
            <consortium name="Pathogen Informatics"/>
        </authorList>
    </citation>
    <scope>NUCLEOTIDE SEQUENCE [LARGE SCALE GENOMIC DNA]</scope>
    <source>
        <strain evidence="1 2">NCTC13032</strain>
    </source>
</reference>
<dbReference type="EMBL" id="LR590464">
    <property type="protein sequence ID" value="VTP69605.1"/>
    <property type="molecule type" value="Genomic_DNA"/>
</dbReference>
<protein>
    <submittedName>
        <fullName evidence="1">Uncharacterized protein</fullName>
    </submittedName>
</protein>
<accession>A0A4U9I038</accession>
<gene>
    <name evidence="1" type="ORF">NCTC13032_04473</name>
</gene>